<dbReference type="STRING" id="428993.SAMN06296058_0677"/>
<evidence type="ECO:0000313" key="2">
    <source>
        <dbReference type="Proteomes" id="UP000190341"/>
    </source>
</evidence>
<gene>
    <name evidence="1" type="ORF">SAMN06296058_0677</name>
</gene>
<name>A0A1T5JB08_9GAMM</name>
<evidence type="ECO:0000313" key="1">
    <source>
        <dbReference type="EMBL" id="SKC48717.1"/>
    </source>
</evidence>
<accession>A0A1T5JB08</accession>
<protein>
    <submittedName>
        <fullName evidence="1">Uncharacterized protein</fullName>
    </submittedName>
</protein>
<proteinExistence type="predicted"/>
<dbReference type="OrthoDB" id="6047356at2"/>
<dbReference type="Proteomes" id="UP000190341">
    <property type="component" value="Unassembled WGS sequence"/>
</dbReference>
<reference evidence="1 2" key="1">
    <citation type="submission" date="2017-02" db="EMBL/GenBank/DDBJ databases">
        <authorList>
            <person name="Peterson S.W."/>
        </authorList>
    </citation>
    <scope>NUCLEOTIDE SEQUENCE [LARGE SCALE GENOMIC DNA]</scope>
    <source>
        <strain evidence="1 2">P15</strain>
    </source>
</reference>
<dbReference type="EMBL" id="FUZV01000001">
    <property type="protein sequence ID" value="SKC48717.1"/>
    <property type="molecule type" value="Genomic_DNA"/>
</dbReference>
<keyword evidence="2" id="KW-1185">Reference proteome</keyword>
<sequence length="290" mass="30220">MLIGYGMPQVSTPTLTGTGADWLSADGGTAMFDGKPARRTRIRWLSSGSPAIGQALMIAAPLAAATRPRVIGLLGLKNVPEGVSVMVAGKRTGDSSHVYTLGGGNTGVTRRMADGSIGCWLVVGEGIDPIVSLAVSIYNNLGGATWATAATEFEIGEILLMPAVTVRLAEGWGIARLDPSVHTRTRGSQVSTVQATSFRRFTGSLAGAPTADARGGGLANGDDWETIAAMLTGGRRCVVIPQYRTLPGSVFDAALCNRTAVYGIAIEFPGPQNIQRQYFSGTITVEEIPP</sequence>
<organism evidence="1 2">
    <name type="scientific">Pseudoxanthomonas indica</name>
    <dbReference type="NCBI Taxonomy" id="428993"/>
    <lineage>
        <taxon>Bacteria</taxon>
        <taxon>Pseudomonadati</taxon>
        <taxon>Pseudomonadota</taxon>
        <taxon>Gammaproteobacteria</taxon>
        <taxon>Lysobacterales</taxon>
        <taxon>Lysobacteraceae</taxon>
        <taxon>Pseudoxanthomonas</taxon>
    </lineage>
</organism>
<dbReference type="AlphaFoldDB" id="A0A1T5JB08"/>